<dbReference type="Proteomes" id="UP000544331">
    <property type="component" value="Unassembled WGS sequence"/>
</dbReference>
<reference evidence="1 2" key="1">
    <citation type="submission" date="2020-05" db="EMBL/GenBank/DDBJ databases">
        <title>Identification and distribution of gene clusters putatively required for synthesis of sphingolipid metabolism inhibitors in phylogenetically diverse species of the filamentous fungus Fusarium.</title>
        <authorList>
            <person name="Kim H.-S."/>
            <person name="Busman M."/>
            <person name="Brown D.W."/>
            <person name="Divon H."/>
            <person name="Uhlig S."/>
            <person name="Proctor R.H."/>
        </authorList>
    </citation>
    <scope>NUCLEOTIDE SEQUENCE [LARGE SCALE GENOMIC DNA]</scope>
    <source>
        <strain evidence="1 2">NRRL 66235</strain>
    </source>
</reference>
<gene>
    <name evidence="1" type="ORF">FMUND_15833</name>
</gene>
<evidence type="ECO:0000313" key="2">
    <source>
        <dbReference type="Proteomes" id="UP000544331"/>
    </source>
</evidence>
<organism evidence="1 2">
    <name type="scientific">Fusarium mundagurra</name>
    <dbReference type="NCBI Taxonomy" id="1567541"/>
    <lineage>
        <taxon>Eukaryota</taxon>
        <taxon>Fungi</taxon>
        <taxon>Dikarya</taxon>
        <taxon>Ascomycota</taxon>
        <taxon>Pezizomycotina</taxon>
        <taxon>Sordariomycetes</taxon>
        <taxon>Hypocreomycetidae</taxon>
        <taxon>Hypocreales</taxon>
        <taxon>Nectriaceae</taxon>
        <taxon>Fusarium</taxon>
        <taxon>Fusarium fujikuroi species complex</taxon>
    </lineage>
</organism>
<feature type="non-terminal residue" evidence="1">
    <location>
        <position position="1"/>
    </location>
</feature>
<name>A0A8H6CXD3_9HYPO</name>
<proteinExistence type="predicted"/>
<accession>A0A8H6CXD3</accession>
<dbReference type="OrthoDB" id="2690153at2759"/>
<sequence>KLATVINRYGGPGLLISYKQERQQIAAKNVDRAAGHMAVHLHAVELLGTDPSEVNSTSKRGTLLKKALHNHYQRLDGENTDMGIEMGYHYMSNVCIPNNTEPKPKWDPHTYLPTTWPGSQAPHVFLKDRNSIFDLLGSDFSLVEFKDEPDQQTGSDLVVTAAKGLGMPLVPIILVREINAAMI</sequence>
<protein>
    <submittedName>
        <fullName evidence="1">FAD-binding domain-containing protein</fullName>
    </submittedName>
</protein>
<keyword evidence="2" id="KW-1185">Reference proteome</keyword>
<dbReference type="Gene3D" id="3.40.30.120">
    <property type="match status" value="1"/>
</dbReference>
<dbReference type="Gene3D" id="3.50.50.60">
    <property type="entry name" value="FAD/NAD(P)-binding domain"/>
    <property type="match status" value="1"/>
</dbReference>
<dbReference type="InterPro" id="IPR036188">
    <property type="entry name" value="FAD/NAD-bd_sf"/>
</dbReference>
<dbReference type="EMBL" id="JAAOAN010001341">
    <property type="protein sequence ID" value="KAF5695699.1"/>
    <property type="molecule type" value="Genomic_DNA"/>
</dbReference>
<comment type="caution">
    <text evidence="1">The sequence shown here is derived from an EMBL/GenBank/DDBJ whole genome shotgun (WGS) entry which is preliminary data.</text>
</comment>
<dbReference type="AlphaFoldDB" id="A0A8H6CXD3"/>
<evidence type="ECO:0000313" key="1">
    <source>
        <dbReference type="EMBL" id="KAF5695699.1"/>
    </source>
</evidence>